<protein>
    <submittedName>
        <fullName evidence="2">Sulfurtransferase</fullName>
    </submittedName>
</protein>
<dbReference type="PANTHER" id="PTHR43031">
    <property type="entry name" value="FAD-DEPENDENT OXIDOREDUCTASE"/>
    <property type="match status" value="1"/>
</dbReference>
<dbReference type="RefSeq" id="WP_058644567.1">
    <property type="nucleotide sequence ID" value="NZ_LDSL01000233.1"/>
</dbReference>
<comment type="caution">
    <text evidence="2">The sequence shown here is derived from an EMBL/GenBank/DDBJ whole genome shotgun (WGS) entry which is preliminary data.</text>
</comment>
<dbReference type="Proteomes" id="UP000072741">
    <property type="component" value="Unassembled WGS sequence"/>
</dbReference>
<accession>A0A147GLM6</accession>
<organism evidence="2 3">
    <name type="scientific">Pseudacidovorax intermedius</name>
    <dbReference type="NCBI Taxonomy" id="433924"/>
    <lineage>
        <taxon>Bacteria</taxon>
        <taxon>Pseudomonadati</taxon>
        <taxon>Pseudomonadota</taxon>
        <taxon>Betaproteobacteria</taxon>
        <taxon>Burkholderiales</taxon>
        <taxon>Comamonadaceae</taxon>
        <taxon>Pseudacidovorax</taxon>
    </lineage>
</organism>
<reference evidence="2 3" key="1">
    <citation type="journal article" date="2016" name="Front. Microbiol.">
        <title>Genomic Resource of Rice Seed Associated Bacteria.</title>
        <authorList>
            <person name="Midha S."/>
            <person name="Bansal K."/>
            <person name="Sharma S."/>
            <person name="Kumar N."/>
            <person name="Patil P.P."/>
            <person name="Chaudhry V."/>
            <person name="Patil P.B."/>
        </authorList>
    </citation>
    <scope>NUCLEOTIDE SEQUENCE [LARGE SCALE GENOMIC DNA]</scope>
    <source>
        <strain evidence="2 3">NS331</strain>
    </source>
</reference>
<dbReference type="OrthoDB" id="9811849at2"/>
<dbReference type="InterPro" id="IPR036873">
    <property type="entry name" value="Rhodanese-like_dom_sf"/>
</dbReference>
<dbReference type="SUPFAM" id="SSF52821">
    <property type="entry name" value="Rhodanese/Cell cycle control phosphatase"/>
    <property type="match status" value="1"/>
</dbReference>
<proteinExistence type="predicted"/>
<dbReference type="InterPro" id="IPR001763">
    <property type="entry name" value="Rhodanese-like_dom"/>
</dbReference>
<evidence type="ECO:0000313" key="3">
    <source>
        <dbReference type="Proteomes" id="UP000072741"/>
    </source>
</evidence>
<evidence type="ECO:0000259" key="1">
    <source>
        <dbReference type="PROSITE" id="PS50206"/>
    </source>
</evidence>
<dbReference type="PROSITE" id="PS50206">
    <property type="entry name" value="RHODANESE_3"/>
    <property type="match status" value="1"/>
</dbReference>
<dbReference type="SMART" id="SM00450">
    <property type="entry name" value="RHOD"/>
    <property type="match status" value="1"/>
</dbReference>
<dbReference type="PATRIC" id="fig|433924.3.peg.2315"/>
<keyword evidence="2" id="KW-0808">Transferase</keyword>
<dbReference type="PANTHER" id="PTHR43031:SF17">
    <property type="entry name" value="SULFURTRANSFERASE YTWF-RELATED"/>
    <property type="match status" value="1"/>
</dbReference>
<name>A0A147GLM6_9BURK</name>
<evidence type="ECO:0000313" key="2">
    <source>
        <dbReference type="EMBL" id="KTT11219.1"/>
    </source>
</evidence>
<sequence>MIDQVPPAHLQAWFDQAPDAPAVVLDVREPWELQTASVTPDAGFTVVAVPMNEIPARLAQLDPAQRIACLCHHGARSQRVAAFLAHNGYEQVANISGGIDAWSQQRDPSVPRY</sequence>
<dbReference type="Pfam" id="PF00581">
    <property type="entry name" value="Rhodanese"/>
    <property type="match status" value="1"/>
</dbReference>
<gene>
    <name evidence="2" type="ORF">NS331_24850</name>
</gene>
<dbReference type="EMBL" id="LDSL01000233">
    <property type="protein sequence ID" value="KTT11219.1"/>
    <property type="molecule type" value="Genomic_DNA"/>
</dbReference>
<dbReference type="InterPro" id="IPR050229">
    <property type="entry name" value="GlpE_sulfurtransferase"/>
</dbReference>
<feature type="domain" description="Rhodanese" evidence="1">
    <location>
        <begin position="18"/>
        <end position="111"/>
    </location>
</feature>
<keyword evidence="3" id="KW-1185">Reference proteome</keyword>
<dbReference type="Gene3D" id="3.40.250.10">
    <property type="entry name" value="Rhodanese-like domain"/>
    <property type="match status" value="1"/>
</dbReference>
<dbReference type="AlphaFoldDB" id="A0A147GLM6"/>
<dbReference type="GO" id="GO:0016740">
    <property type="term" value="F:transferase activity"/>
    <property type="evidence" value="ECO:0007669"/>
    <property type="project" value="UniProtKB-KW"/>
</dbReference>